<proteinExistence type="predicted"/>
<name>Q3C0K2_SODGL</name>
<gene>
    <name evidence="2" type="ORF">pSG3.11</name>
</gene>
<protein>
    <submittedName>
        <fullName evidence="2">Uncharacterized protein</fullName>
    </submittedName>
</protein>
<dbReference type="AlphaFoldDB" id="Q3C0K2"/>
<organism evidence="2">
    <name type="scientific">Sodalis glossinidius</name>
    <dbReference type="NCBI Taxonomy" id="63612"/>
    <lineage>
        <taxon>Bacteria</taxon>
        <taxon>Pseudomonadati</taxon>
        <taxon>Pseudomonadota</taxon>
        <taxon>Gammaproteobacteria</taxon>
        <taxon>Enterobacterales</taxon>
        <taxon>Bruguierivoracaceae</taxon>
        <taxon>Sodalis</taxon>
    </lineage>
</organism>
<geneLocation type="plasmid" evidence="2">
    <name>pSG3</name>
</geneLocation>
<dbReference type="EMBL" id="AJ868437">
    <property type="protein sequence ID" value="CAI59402.2"/>
    <property type="molecule type" value="Genomic_DNA"/>
</dbReference>
<sequence>MARIEEFHERFVKIVEGYIRRGGKRTDKAIGELLGYRRQTIAEWRKKHPNFQLAILNPNLRINQIVDDGIERLATDGRVEVIKDGQGMIKEVRELPPTAQDYNLALRAGFGGTIEFNKKEQKKLETETVKPIRQRMKSGGDESDSGIAD</sequence>
<evidence type="ECO:0000256" key="1">
    <source>
        <dbReference type="SAM" id="MobiDB-lite"/>
    </source>
</evidence>
<feature type="region of interest" description="Disordered" evidence="1">
    <location>
        <begin position="121"/>
        <end position="149"/>
    </location>
</feature>
<accession>Q3C0K2</accession>
<reference evidence="2" key="1">
    <citation type="journal article" date="2005" name="J. Bacteriol.">
        <title>Extrachromosomal DNA of the symbiont Sodalis glossinidius.</title>
        <authorList>
            <person name="Darby A.C."/>
            <person name="Lagnel J."/>
            <person name="Matthew C.Z."/>
            <person name="Bourtzis K."/>
            <person name="Maudlin I."/>
            <person name="Welburn S.C."/>
        </authorList>
    </citation>
    <scope>NUCLEOTIDE SEQUENCE [LARGE SCALE GENOMIC DNA]</scope>
    <source>
        <plasmid evidence="2">pSG3</plasmid>
    </source>
</reference>
<feature type="compositionally biased region" description="Basic and acidic residues" evidence="1">
    <location>
        <begin position="121"/>
        <end position="130"/>
    </location>
</feature>
<keyword evidence="2" id="KW-0614">Plasmid</keyword>
<evidence type="ECO:0000313" key="2">
    <source>
        <dbReference type="EMBL" id="CAI59402.2"/>
    </source>
</evidence>